<comment type="caution">
    <text evidence="5">The sequence shown here is derived from an EMBL/GenBank/DDBJ whole genome shotgun (WGS) entry which is preliminary data.</text>
</comment>
<sequence length="403" mass="45179">MSEKSIIEKIKRDGLCLGCGLCESVCGKDSVEMRLQKNGFFLPEIKSLNADKEKVINEICPGINIVNDLSFGKDEKIWGRIEELRSGYSTDAEVRFHGSSGGIISAIAIHALSTGKVDAVLQVGGDSADFERNTLKISKSRHDVLECASSRYAPALIFDKIFEILESSNEVYCFIGKPCDISALKNFLNVYPIYKSRFKLYVSIMCAGMPSFNGTKEIINNLGANEPVNNLTYRGDGWPGYFSFADNQGQQFKMSYNDSWGNTLNRFLNFRCKLCPDGIGLQADIAVGDAWDTKDGYPDFSEKDGLSLVIARTKAGVEVLTDAQTEGSMCFEELPHFKLAQMQPYQYARRSRVGARVLAYILVKQRTLRFKHLRVWKNLIGVSPVDLLKEFMGTFRRSIKYRS</sequence>
<dbReference type="PANTHER" id="PTHR31332:SF0">
    <property type="entry name" value="7-HYDROXYMETHYL CHLOROPHYLL A REDUCTASE, CHLOROPLASTIC"/>
    <property type="match status" value="1"/>
</dbReference>
<dbReference type="Proteomes" id="UP000236893">
    <property type="component" value="Unassembled WGS sequence"/>
</dbReference>
<dbReference type="PROSITE" id="PS51379">
    <property type="entry name" value="4FE4S_FER_2"/>
    <property type="match status" value="1"/>
</dbReference>
<dbReference type="EMBL" id="PQVF01000001">
    <property type="protein sequence ID" value="POY39248.1"/>
    <property type="molecule type" value="Genomic_DNA"/>
</dbReference>
<dbReference type="GO" id="GO:0090415">
    <property type="term" value="F:7-hydroxymethyl chlorophyll a reductase activity"/>
    <property type="evidence" value="ECO:0007669"/>
    <property type="project" value="TreeGrafter"/>
</dbReference>
<dbReference type="PANTHER" id="PTHR31332">
    <property type="entry name" value="7-HYDROXYMETHYL CHLOROPHYLL A REDUCTASE, CHLOROPLASTIC"/>
    <property type="match status" value="1"/>
</dbReference>
<dbReference type="Pfam" id="PF04432">
    <property type="entry name" value="FrhB_FdhB_C"/>
    <property type="match status" value="1"/>
</dbReference>
<dbReference type="InterPro" id="IPR045220">
    <property type="entry name" value="FRHB/FDHB/HCAR-like"/>
</dbReference>
<dbReference type="GO" id="GO:0051536">
    <property type="term" value="F:iron-sulfur cluster binding"/>
    <property type="evidence" value="ECO:0007669"/>
    <property type="project" value="UniProtKB-KW"/>
</dbReference>
<dbReference type="InterPro" id="IPR007516">
    <property type="entry name" value="Co_F420_Hydgase/DH_bsu_N"/>
</dbReference>
<evidence type="ECO:0000256" key="2">
    <source>
        <dbReference type="ARBA" id="ARBA00023004"/>
    </source>
</evidence>
<evidence type="ECO:0000313" key="6">
    <source>
        <dbReference type="Proteomes" id="UP000236893"/>
    </source>
</evidence>
<dbReference type="AlphaFoldDB" id="A0A2S5A9J8"/>
<keyword evidence="6" id="KW-1185">Reference proteome</keyword>
<organism evidence="5 6">
    <name type="scientific">Solitalea longa</name>
    <dbReference type="NCBI Taxonomy" id="2079460"/>
    <lineage>
        <taxon>Bacteria</taxon>
        <taxon>Pseudomonadati</taxon>
        <taxon>Bacteroidota</taxon>
        <taxon>Sphingobacteriia</taxon>
        <taxon>Sphingobacteriales</taxon>
        <taxon>Sphingobacteriaceae</taxon>
        <taxon>Solitalea</taxon>
    </lineage>
</organism>
<dbReference type="InterPro" id="IPR017900">
    <property type="entry name" value="4Fe4S_Fe_S_CS"/>
</dbReference>
<evidence type="ECO:0000256" key="3">
    <source>
        <dbReference type="ARBA" id="ARBA00023014"/>
    </source>
</evidence>
<proteinExistence type="predicted"/>
<accession>A0A2S5A9J8</accession>
<dbReference type="GO" id="GO:0046872">
    <property type="term" value="F:metal ion binding"/>
    <property type="evidence" value="ECO:0007669"/>
    <property type="project" value="UniProtKB-KW"/>
</dbReference>
<name>A0A2S5A9J8_9SPHI</name>
<dbReference type="PROSITE" id="PS00198">
    <property type="entry name" value="4FE4S_FER_1"/>
    <property type="match status" value="1"/>
</dbReference>
<dbReference type="InterPro" id="IPR017896">
    <property type="entry name" value="4Fe4S_Fe-S-bd"/>
</dbReference>
<evidence type="ECO:0000259" key="4">
    <source>
        <dbReference type="PROSITE" id="PS51379"/>
    </source>
</evidence>
<keyword evidence="2" id="KW-0408">Iron</keyword>
<dbReference type="InterPro" id="IPR007525">
    <property type="entry name" value="FrhB_FdhB_C"/>
</dbReference>
<gene>
    <name evidence="5" type="ORF">C3K47_01775</name>
</gene>
<dbReference type="Pfam" id="PF04422">
    <property type="entry name" value="FrhB_FdhB_N"/>
    <property type="match status" value="1"/>
</dbReference>
<reference evidence="5 6" key="1">
    <citation type="submission" date="2018-01" db="EMBL/GenBank/DDBJ databases">
        <authorList>
            <person name="Gaut B.S."/>
            <person name="Morton B.R."/>
            <person name="Clegg M.T."/>
            <person name="Duvall M.R."/>
        </authorList>
    </citation>
    <scope>NUCLEOTIDE SEQUENCE [LARGE SCALE GENOMIC DNA]</scope>
    <source>
        <strain evidence="5 6">HR-AV</strain>
    </source>
</reference>
<evidence type="ECO:0000256" key="1">
    <source>
        <dbReference type="ARBA" id="ARBA00022723"/>
    </source>
</evidence>
<keyword evidence="3" id="KW-0411">Iron-sulfur</keyword>
<protein>
    <recommendedName>
        <fullName evidence="4">4Fe-4S ferredoxin-type domain-containing protein</fullName>
    </recommendedName>
</protein>
<feature type="domain" description="4Fe-4S ferredoxin-type" evidence="4">
    <location>
        <begin position="6"/>
        <end position="36"/>
    </location>
</feature>
<keyword evidence="1" id="KW-0479">Metal-binding</keyword>
<dbReference type="GO" id="GO:0033354">
    <property type="term" value="P:chlorophyll cycle"/>
    <property type="evidence" value="ECO:0007669"/>
    <property type="project" value="TreeGrafter"/>
</dbReference>
<evidence type="ECO:0000313" key="5">
    <source>
        <dbReference type="EMBL" id="POY39248.1"/>
    </source>
</evidence>